<dbReference type="InterPro" id="IPR001138">
    <property type="entry name" value="Zn2Cys6_DnaBD"/>
</dbReference>
<dbReference type="CDD" id="cd00067">
    <property type="entry name" value="GAL4"/>
    <property type="match status" value="1"/>
</dbReference>
<dbReference type="CDD" id="cd12148">
    <property type="entry name" value="fungal_TF_MHR"/>
    <property type="match status" value="1"/>
</dbReference>
<evidence type="ECO:0000256" key="3">
    <source>
        <dbReference type="SAM" id="MobiDB-lite"/>
    </source>
</evidence>
<evidence type="ECO:0000259" key="4">
    <source>
        <dbReference type="SMART" id="SM00066"/>
    </source>
</evidence>
<sequence>MSPRTQSPSQTPVSMEGQQFWSSSSVEGSKAHKRRRRAAYARRACDECRRRKLKVKPCDRCVARSELCLYSPHDKWRRVSDRAGPRVGTNSNFIPHETDSVEPQSELQSLPNGDITRANLDEAEYCWTAGAEQGDPPHTEVNLYCNTLLTNGAILSQGLSPSDRNSGSTVPSTPATDLEDPVTDTFDFSANNSSGKLSMQSKLCAAHSVLGVGPLPSNMSIQRLSSCQTDDISKQALANHYRTLLLPEPPRLVDLLHIFWGQHNPFFPCMDQCQLQEGLFQWLPAAGYGPGAISVRVTPAFTPLALNLCMALAVAEFVDPQRELSLPDESINKSIPGKVWHDKSLVILEEFFPSRDQEIELVRYHVLEAMYLIYTEQLRQASKVIAVAVQLAIRAELHDQSSWTNLTPAMADSRRILFWCLYYLDRRISEKCGQPYLFRDDEICMTEMATSIARGTLRSPNGGGESLVSNVAMRHYVQHLIDWSHLWTDIWDTLFSIRSRKLGGDVSYHVESANWRIERMLANLPSELQWRPNNLRSGSSRQDERRARLPLLAFSRLATVQLLLHHNPLAPLSSNSTALPSFRLNKARELVEAIVIYMKTFKAYNQMGQWACSVLLECIYHLAPFIGPANEETNRRRAIASFLSVRDLMGDLALTQGSAHRAQRSLRRIFNVVESVELSPPNSDSHLFFRESPTDSFPERGCNSRLRTRHSMDVSGEDPVRPGPSQISALTLLSDRSTNELLSPTLSLDTEPFDQLDALEAMFWPSAFERLEGLN</sequence>
<dbReference type="SUPFAM" id="SSF57701">
    <property type="entry name" value="Zn2/Cys6 DNA-binding domain"/>
    <property type="match status" value="1"/>
</dbReference>
<evidence type="ECO:0000313" key="7">
    <source>
        <dbReference type="Proteomes" id="UP000532311"/>
    </source>
</evidence>
<comment type="caution">
    <text evidence="6">The sequence shown here is derived from an EMBL/GenBank/DDBJ whole genome shotgun (WGS) entry which is preliminary data.</text>
</comment>
<dbReference type="EMBL" id="JAAQPF010001000">
    <property type="protein sequence ID" value="KAF5694895.1"/>
    <property type="molecule type" value="Genomic_DNA"/>
</dbReference>
<feature type="region of interest" description="Disordered" evidence="3">
    <location>
        <begin position="1"/>
        <end position="36"/>
    </location>
</feature>
<accession>A0A8H5XJD6</accession>
<feature type="compositionally biased region" description="Polar residues" evidence="3">
    <location>
        <begin position="1"/>
        <end position="27"/>
    </location>
</feature>
<dbReference type="GO" id="GO:0003677">
    <property type="term" value="F:DNA binding"/>
    <property type="evidence" value="ECO:0007669"/>
    <property type="project" value="InterPro"/>
</dbReference>
<organism evidence="6 7">
    <name type="scientific">Fusarium globosum</name>
    <dbReference type="NCBI Taxonomy" id="78864"/>
    <lineage>
        <taxon>Eukaryota</taxon>
        <taxon>Fungi</taxon>
        <taxon>Dikarya</taxon>
        <taxon>Ascomycota</taxon>
        <taxon>Pezizomycotina</taxon>
        <taxon>Sordariomycetes</taxon>
        <taxon>Hypocreomycetidae</taxon>
        <taxon>Hypocreales</taxon>
        <taxon>Nectriaceae</taxon>
        <taxon>Fusarium</taxon>
        <taxon>Fusarium fujikuroi species complex</taxon>
    </lineage>
</organism>
<dbReference type="Pfam" id="PF04082">
    <property type="entry name" value="Fungal_trans"/>
    <property type="match status" value="1"/>
</dbReference>
<keyword evidence="7" id="KW-1185">Reference proteome</keyword>
<evidence type="ECO:0000313" key="6">
    <source>
        <dbReference type="EMBL" id="KAF5694895.1"/>
    </source>
</evidence>
<dbReference type="InterPro" id="IPR050987">
    <property type="entry name" value="AtrR-like"/>
</dbReference>
<feature type="compositionally biased region" description="Polar residues" evidence="3">
    <location>
        <begin position="101"/>
        <end position="111"/>
    </location>
</feature>
<feature type="domain" description="Zn(2)-C6 fungal-type" evidence="4">
    <location>
        <begin position="39"/>
        <end position="79"/>
    </location>
</feature>
<proteinExistence type="predicted"/>
<feature type="domain" description="Xylanolytic transcriptional activator regulatory" evidence="5">
    <location>
        <begin position="381"/>
        <end position="452"/>
    </location>
</feature>
<evidence type="ECO:0000259" key="5">
    <source>
        <dbReference type="SMART" id="SM00906"/>
    </source>
</evidence>
<gene>
    <name evidence="6" type="ORF">FGLOB1_14134</name>
</gene>
<dbReference type="Gene3D" id="4.10.240.10">
    <property type="entry name" value="Zn(2)-C6 fungal-type DNA-binding domain"/>
    <property type="match status" value="1"/>
</dbReference>
<dbReference type="Proteomes" id="UP000532311">
    <property type="component" value="Unassembled WGS sequence"/>
</dbReference>
<dbReference type="InterPro" id="IPR036864">
    <property type="entry name" value="Zn2-C6_fun-type_DNA-bd_sf"/>
</dbReference>
<evidence type="ECO:0000256" key="2">
    <source>
        <dbReference type="ARBA" id="ARBA00023242"/>
    </source>
</evidence>
<name>A0A8H5XJD6_9HYPO</name>
<dbReference type="SMART" id="SM00066">
    <property type="entry name" value="GAL4"/>
    <property type="match status" value="1"/>
</dbReference>
<feature type="region of interest" description="Disordered" evidence="3">
    <location>
        <begin position="156"/>
        <end position="183"/>
    </location>
</feature>
<dbReference type="PANTHER" id="PTHR46910:SF13">
    <property type="entry name" value="SPECIFIC TRANSCRIPTION FACTOR, PUTATIVE (AFU_ORTHOLOGUE AFUA_4G06190)-RELATED"/>
    <property type="match status" value="1"/>
</dbReference>
<keyword evidence="2" id="KW-0539">Nucleus</keyword>
<reference evidence="6 7" key="1">
    <citation type="submission" date="2020-05" db="EMBL/GenBank/DDBJ databases">
        <title>Identification and distribution of gene clusters putatively required for synthesis of sphingolipid metabolism inhibitors in phylogenetically diverse species of the filamentous fungus Fusarium.</title>
        <authorList>
            <person name="Kim H.-S."/>
            <person name="Busman M."/>
            <person name="Brown D.W."/>
            <person name="Divon H."/>
            <person name="Uhlig S."/>
            <person name="Proctor R.H."/>
        </authorList>
    </citation>
    <scope>NUCLEOTIDE SEQUENCE [LARGE SCALE GENOMIC DNA]</scope>
    <source>
        <strain evidence="6 7">NRRL 26131</strain>
    </source>
</reference>
<protein>
    <submittedName>
        <fullName evidence="6">Fungal specific transcription factor domain-containing protein</fullName>
    </submittedName>
</protein>
<dbReference type="AlphaFoldDB" id="A0A8H5XJD6"/>
<feature type="region of interest" description="Disordered" evidence="3">
    <location>
        <begin position="81"/>
        <end position="112"/>
    </location>
</feature>
<evidence type="ECO:0000256" key="1">
    <source>
        <dbReference type="ARBA" id="ARBA00022723"/>
    </source>
</evidence>
<dbReference type="GO" id="GO:0000981">
    <property type="term" value="F:DNA-binding transcription factor activity, RNA polymerase II-specific"/>
    <property type="evidence" value="ECO:0007669"/>
    <property type="project" value="InterPro"/>
</dbReference>
<dbReference type="PANTHER" id="PTHR46910">
    <property type="entry name" value="TRANSCRIPTION FACTOR PDR1"/>
    <property type="match status" value="1"/>
</dbReference>
<dbReference type="GO" id="GO:0006351">
    <property type="term" value="P:DNA-templated transcription"/>
    <property type="evidence" value="ECO:0007669"/>
    <property type="project" value="InterPro"/>
</dbReference>
<dbReference type="GO" id="GO:0008270">
    <property type="term" value="F:zinc ion binding"/>
    <property type="evidence" value="ECO:0007669"/>
    <property type="project" value="InterPro"/>
</dbReference>
<feature type="compositionally biased region" description="Polar residues" evidence="3">
    <location>
        <begin position="156"/>
        <end position="175"/>
    </location>
</feature>
<keyword evidence="1" id="KW-0479">Metal-binding</keyword>
<dbReference type="SMART" id="SM00906">
    <property type="entry name" value="Fungal_trans"/>
    <property type="match status" value="1"/>
</dbReference>
<dbReference type="InterPro" id="IPR007219">
    <property type="entry name" value="XnlR_reg_dom"/>
</dbReference>